<feature type="region of interest" description="Disordered" evidence="1">
    <location>
        <begin position="98"/>
        <end position="117"/>
    </location>
</feature>
<protein>
    <recommendedName>
        <fullName evidence="5">DUF3617 family protein</fullName>
    </recommendedName>
</protein>
<feature type="signal peptide" evidence="2">
    <location>
        <begin position="1"/>
        <end position="25"/>
    </location>
</feature>
<organism evidence="3 4">
    <name type="scientific">Methylobacterium hispanicum</name>
    <dbReference type="NCBI Taxonomy" id="270350"/>
    <lineage>
        <taxon>Bacteria</taxon>
        <taxon>Pseudomonadati</taxon>
        <taxon>Pseudomonadota</taxon>
        <taxon>Alphaproteobacteria</taxon>
        <taxon>Hyphomicrobiales</taxon>
        <taxon>Methylobacteriaceae</taxon>
        <taxon>Methylobacterium</taxon>
    </lineage>
</organism>
<keyword evidence="4" id="KW-1185">Reference proteome</keyword>
<evidence type="ECO:0000256" key="1">
    <source>
        <dbReference type="SAM" id="MobiDB-lite"/>
    </source>
</evidence>
<gene>
    <name evidence="3" type="ORF">BHAOGJBA_4446</name>
</gene>
<evidence type="ECO:0008006" key="5">
    <source>
        <dbReference type="Google" id="ProtNLM"/>
    </source>
</evidence>
<keyword evidence="2" id="KW-0732">Signal</keyword>
<sequence>MRKVVSRIAGAGLPLLALMPVGTLAEVPGRPTAWTAGPAKIEIPARFRGVWAFVAQRTGECRASDWKGVAASDDSLVEIGPKSLKAFESGCDVNGVKRSEGPAGEGPATMSFTCSGEGSTETVRETWDIVRHKGDELLITSQIGKPRIVAYMRCR</sequence>
<evidence type="ECO:0000256" key="2">
    <source>
        <dbReference type="SAM" id="SignalP"/>
    </source>
</evidence>
<proteinExistence type="predicted"/>
<reference evidence="3" key="1">
    <citation type="journal article" date="2016" name="Front. Microbiol.">
        <title>Genome Sequence of the Piezophilic, Mesophilic Sulfate-Reducing Bacterium Desulfovibrio indicus J2T.</title>
        <authorList>
            <person name="Cao J."/>
            <person name="Maignien L."/>
            <person name="Shao Z."/>
            <person name="Alain K."/>
            <person name="Jebbar M."/>
        </authorList>
    </citation>
    <scope>NUCLEOTIDE SEQUENCE</scope>
    <source>
        <strain evidence="3">DSM 16372</strain>
    </source>
</reference>
<feature type="chain" id="PRO_5043327190" description="DUF3617 family protein" evidence="2">
    <location>
        <begin position="26"/>
        <end position="155"/>
    </location>
</feature>
<comment type="caution">
    <text evidence="3">The sequence shown here is derived from an EMBL/GenBank/DDBJ whole genome shotgun (WGS) entry which is preliminary data.</text>
</comment>
<evidence type="ECO:0000313" key="3">
    <source>
        <dbReference type="EMBL" id="GJD90902.1"/>
    </source>
</evidence>
<reference evidence="3" key="2">
    <citation type="submission" date="2021-08" db="EMBL/GenBank/DDBJ databases">
        <authorList>
            <person name="Tani A."/>
            <person name="Ola A."/>
            <person name="Ogura Y."/>
            <person name="Katsura K."/>
            <person name="Hayashi T."/>
        </authorList>
    </citation>
    <scope>NUCLEOTIDE SEQUENCE</scope>
    <source>
        <strain evidence="3">DSM 16372</strain>
    </source>
</reference>
<dbReference type="AlphaFoldDB" id="A0AAV4ZRS6"/>
<accession>A0AAV4ZRS6</accession>
<name>A0AAV4ZRS6_9HYPH</name>
<evidence type="ECO:0000313" key="4">
    <source>
        <dbReference type="Proteomes" id="UP001055247"/>
    </source>
</evidence>
<dbReference type="RefSeq" id="WP_238231063.1">
    <property type="nucleotide sequence ID" value="NZ_BPQO01000022.1"/>
</dbReference>
<dbReference type="Proteomes" id="UP001055247">
    <property type="component" value="Unassembled WGS sequence"/>
</dbReference>
<dbReference type="EMBL" id="BPQO01000022">
    <property type="protein sequence ID" value="GJD90902.1"/>
    <property type="molecule type" value="Genomic_DNA"/>
</dbReference>